<evidence type="ECO:0000256" key="3">
    <source>
        <dbReference type="ARBA" id="ARBA00023002"/>
    </source>
</evidence>
<organism evidence="5 6">
    <name type="scientific">Streptomyces afghaniensis 772</name>
    <dbReference type="NCBI Taxonomy" id="1283301"/>
    <lineage>
        <taxon>Bacteria</taxon>
        <taxon>Bacillati</taxon>
        <taxon>Actinomycetota</taxon>
        <taxon>Actinomycetes</taxon>
        <taxon>Kitasatosporales</taxon>
        <taxon>Streptomycetaceae</taxon>
        <taxon>Streptomyces</taxon>
    </lineage>
</organism>
<dbReference type="PRINTS" id="PR00081">
    <property type="entry name" value="GDHRDH"/>
</dbReference>
<accession>S4MKP3</accession>
<evidence type="ECO:0000313" key="5">
    <source>
        <dbReference type="EMBL" id="EPJ40123.1"/>
    </source>
</evidence>
<dbReference type="Pfam" id="PF00106">
    <property type="entry name" value="adh_short"/>
    <property type="match status" value="1"/>
</dbReference>
<dbReference type="PANTHER" id="PTHR43490">
    <property type="entry name" value="(+)-NEOMENTHOL DEHYDROGENASE"/>
    <property type="match status" value="1"/>
</dbReference>
<comment type="similarity">
    <text evidence="1 4">Belongs to the short-chain dehydrogenases/reductases (SDR) family.</text>
</comment>
<evidence type="ECO:0000313" key="6">
    <source>
        <dbReference type="Proteomes" id="UP000015001"/>
    </source>
</evidence>
<name>S4MKP3_9ACTN</name>
<dbReference type="HOGENOM" id="CLU_010194_9_0_11"/>
<sequence length="262" mass="27347">MSAGQPMCLVLAVLPSPRALVVLSSRTEGERMTTTFITGANKSLGYETARRLIEAGHTVLIGARDPERGQAAADALGARFVQIDVTDDASVAAAAADVEAREGSIDVLINNAGVFGTHRPTDEITAADASEVFEVNVVGIVRVTHAFLPLLRKSANPVIVNVSSGMGSFAATHDTGRVEGRAIAPLYTASKAAVTMLTTQYAKSWPDVKVNAADPGYTATDFNGHSGPQTVTEGTDAIVELATVGADGPTGTFRDRHGEMPW</sequence>
<comment type="caution">
    <text evidence="5">The sequence shown here is derived from an EMBL/GenBank/DDBJ whole genome shotgun (WGS) entry which is preliminary data.</text>
</comment>
<dbReference type="PRINTS" id="PR00080">
    <property type="entry name" value="SDRFAMILY"/>
</dbReference>
<dbReference type="SUPFAM" id="SSF51735">
    <property type="entry name" value="NAD(P)-binding Rossmann-fold domains"/>
    <property type="match status" value="1"/>
</dbReference>
<keyword evidence="3" id="KW-0560">Oxidoreductase</keyword>
<dbReference type="AlphaFoldDB" id="S4MKP3"/>
<proteinExistence type="inferred from homology"/>
<evidence type="ECO:0000256" key="2">
    <source>
        <dbReference type="ARBA" id="ARBA00022857"/>
    </source>
</evidence>
<evidence type="ECO:0000256" key="4">
    <source>
        <dbReference type="RuleBase" id="RU000363"/>
    </source>
</evidence>
<dbReference type="InterPro" id="IPR036291">
    <property type="entry name" value="NAD(P)-bd_dom_sf"/>
</dbReference>
<dbReference type="InterPro" id="IPR020904">
    <property type="entry name" value="Sc_DH/Rdtase_CS"/>
</dbReference>
<keyword evidence="6" id="KW-1185">Reference proteome</keyword>
<reference evidence="5 6" key="1">
    <citation type="submission" date="2013-02" db="EMBL/GenBank/DDBJ databases">
        <title>Draft Genome Sequence of Streptomyces afghaniensis, Which Produces Compounds of the Julimycin B-Complex.</title>
        <authorList>
            <person name="Gruening B.A."/>
            <person name="Praeg A."/>
            <person name="Erxleben A."/>
            <person name="Guenther S."/>
            <person name="Fiedler H.-P."/>
            <person name="Goodfellow M."/>
            <person name="Mueller M."/>
        </authorList>
    </citation>
    <scope>NUCLEOTIDE SEQUENCE [LARGE SCALE GENOMIC DNA]</scope>
    <source>
        <strain evidence="5 6">772</strain>
    </source>
</reference>
<dbReference type="EMBL" id="AOPY01001390">
    <property type="protein sequence ID" value="EPJ40123.1"/>
    <property type="molecule type" value="Genomic_DNA"/>
</dbReference>
<evidence type="ECO:0000256" key="1">
    <source>
        <dbReference type="ARBA" id="ARBA00006484"/>
    </source>
</evidence>
<dbReference type="InterPro" id="IPR002347">
    <property type="entry name" value="SDR_fam"/>
</dbReference>
<dbReference type="Gene3D" id="3.40.50.720">
    <property type="entry name" value="NAD(P)-binding Rossmann-like Domain"/>
    <property type="match status" value="1"/>
</dbReference>
<dbReference type="PROSITE" id="PS00061">
    <property type="entry name" value="ADH_SHORT"/>
    <property type="match status" value="1"/>
</dbReference>
<protein>
    <submittedName>
        <fullName evidence="5">Putative (+)-neomenthol dehydrogenase</fullName>
    </submittedName>
</protein>
<gene>
    <name evidence="5" type="ORF">STAFG_2827</name>
</gene>
<dbReference type="PANTHER" id="PTHR43490:SF99">
    <property type="entry name" value="SHORT-CHAIN DEHYDROGENASE_REDUCTASE"/>
    <property type="match status" value="1"/>
</dbReference>
<dbReference type="Proteomes" id="UP000015001">
    <property type="component" value="Unassembled WGS sequence"/>
</dbReference>
<dbReference type="GO" id="GO:0016491">
    <property type="term" value="F:oxidoreductase activity"/>
    <property type="evidence" value="ECO:0007669"/>
    <property type="project" value="UniProtKB-KW"/>
</dbReference>
<keyword evidence="2" id="KW-0521">NADP</keyword>
<dbReference type="PATRIC" id="fig|1283301.3.peg.2800"/>